<evidence type="ECO:0000313" key="3">
    <source>
        <dbReference type="Proteomes" id="UP000299102"/>
    </source>
</evidence>
<dbReference type="GO" id="GO:0003964">
    <property type="term" value="F:RNA-directed DNA polymerase activity"/>
    <property type="evidence" value="ECO:0007669"/>
    <property type="project" value="UniProtKB-KW"/>
</dbReference>
<keyword evidence="2" id="KW-0808">Transferase</keyword>
<dbReference type="AlphaFoldDB" id="A0A4C1ZMB7"/>
<reference evidence="2 3" key="1">
    <citation type="journal article" date="2019" name="Commun. Biol.">
        <title>The bagworm genome reveals a unique fibroin gene that provides high tensile strength.</title>
        <authorList>
            <person name="Kono N."/>
            <person name="Nakamura H."/>
            <person name="Ohtoshi R."/>
            <person name="Tomita M."/>
            <person name="Numata K."/>
            <person name="Arakawa K."/>
        </authorList>
    </citation>
    <scope>NUCLEOTIDE SEQUENCE [LARGE SCALE GENOMIC DNA]</scope>
</reference>
<dbReference type="STRING" id="151549.A0A4C1ZMB7"/>
<keyword evidence="2" id="KW-0695">RNA-directed DNA polymerase</keyword>
<accession>A0A4C1ZMB7</accession>
<proteinExistence type="predicted"/>
<gene>
    <name evidence="2" type="ORF">EVAR_61704_1</name>
</gene>
<feature type="domain" description="Reverse transcriptase" evidence="1">
    <location>
        <begin position="137"/>
        <end position="251"/>
    </location>
</feature>
<dbReference type="PANTHER" id="PTHR19446">
    <property type="entry name" value="REVERSE TRANSCRIPTASES"/>
    <property type="match status" value="1"/>
</dbReference>
<keyword evidence="2" id="KW-0548">Nucleotidyltransferase</keyword>
<sequence length="251" mass="28321">MRVGATSWRKLHRHKAFWRITKALKTEGIPYTPLKDRTAPSPSTTREVAECIADSIETQCSRFPRTTQLILVASRKRFFKTSSNPQDDLTPSHFSEVQLLVRSFKTRKAPGLDGISNKAIKCYPQQLLSPLVAIFNACLQNCYFPPAWKEAEVIGIHKPGKPRDFPSYRPISLLSGLAKLFERVLKTRLMITSGKVLSLMNSSVSPRPLLSAQVLRVVNIFRVKNKQNRSCLFDVAKTFDSVTDSRATNDN</sequence>
<evidence type="ECO:0000313" key="2">
    <source>
        <dbReference type="EMBL" id="GBP89040.1"/>
    </source>
</evidence>
<comment type="caution">
    <text evidence="2">The sequence shown here is derived from an EMBL/GenBank/DDBJ whole genome shotgun (WGS) entry which is preliminary data.</text>
</comment>
<protein>
    <submittedName>
        <fullName evidence="2">RNA-directed DNA polymerase from mobile element jockey</fullName>
    </submittedName>
</protein>
<dbReference type="OrthoDB" id="6626419at2759"/>
<dbReference type="Proteomes" id="UP000299102">
    <property type="component" value="Unassembled WGS sequence"/>
</dbReference>
<organism evidence="2 3">
    <name type="scientific">Eumeta variegata</name>
    <name type="common">Bagworm moth</name>
    <name type="synonym">Eumeta japonica</name>
    <dbReference type="NCBI Taxonomy" id="151549"/>
    <lineage>
        <taxon>Eukaryota</taxon>
        <taxon>Metazoa</taxon>
        <taxon>Ecdysozoa</taxon>
        <taxon>Arthropoda</taxon>
        <taxon>Hexapoda</taxon>
        <taxon>Insecta</taxon>
        <taxon>Pterygota</taxon>
        <taxon>Neoptera</taxon>
        <taxon>Endopterygota</taxon>
        <taxon>Lepidoptera</taxon>
        <taxon>Glossata</taxon>
        <taxon>Ditrysia</taxon>
        <taxon>Tineoidea</taxon>
        <taxon>Psychidae</taxon>
        <taxon>Oiketicinae</taxon>
        <taxon>Eumeta</taxon>
    </lineage>
</organism>
<name>A0A4C1ZMB7_EUMVA</name>
<dbReference type="PROSITE" id="PS50878">
    <property type="entry name" value="RT_POL"/>
    <property type="match status" value="1"/>
</dbReference>
<evidence type="ECO:0000259" key="1">
    <source>
        <dbReference type="PROSITE" id="PS50878"/>
    </source>
</evidence>
<keyword evidence="3" id="KW-1185">Reference proteome</keyword>
<dbReference type="InterPro" id="IPR000477">
    <property type="entry name" value="RT_dom"/>
</dbReference>
<dbReference type="EMBL" id="BGZK01001972">
    <property type="protein sequence ID" value="GBP89040.1"/>
    <property type="molecule type" value="Genomic_DNA"/>
</dbReference>